<proteinExistence type="predicted"/>
<accession>A0A481YQ95</accession>
<dbReference type="EMBL" id="MK500327">
    <property type="protein sequence ID" value="QBK85423.1"/>
    <property type="molecule type" value="Genomic_DNA"/>
</dbReference>
<sequence>MAKVQNGGERFDQIRQKLVDKGFEINGGDVHINHFTGGVDGGFFSICGTPLIEKIKNHRKICLSLRKDRSDVNCGLDVWGVSQVPHLDPIVKIARYAAYFEVDGVVELITSRLAPYPCIKGAVH</sequence>
<name>A0A481YQ95_9VIRU</name>
<gene>
    <name evidence="1" type="ORF">LCMAC101_00100</name>
</gene>
<organism evidence="1">
    <name type="scientific">Marseillevirus LCMAC101</name>
    <dbReference type="NCBI Taxonomy" id="2506602"/>
    <lineage>
        <taxon>Viruses</taxon>
        <taxon>Varidnaviria</taxon>
        <taxon>Bamfordvirae</taxon>
        <taxon>Nucleocytoviricota</taxon>
        <taxon>Megaviricetes</taxon>
        <taxon>Pimascovirales</taxon>
        <taxon>Pimascovirales incertae sedis</taxon>
        <taxon>Marseilleviridae</taxon>
    </lineage>
</organism>
<reference evidence="1" key="1">
    <citation type="journal article" date="2019" name="MBio">
        <title>Virus Genomes from Deep Sea Sediments Expand the Ocean Megavirome and Support Independent Origins of Viral Gigantism.</title>
        <authorList>
            <person name="Backstrom D."/>
            <person name="Yutin N."/>
            <person name="Jorgensen S.L."/>
            <person name="Dharamshi J."/>
            <person name="Homa F."/>
            <person name="Zaremba-Niedwiedzka K."/>
            <person name="Spang A."/>
            <person name="Wolf Y.I."/>
            <person name="Koonin E.V."/>
            <person name="Ettema T.J."/>
        </authorList>
    </citation>
    <scope>NUCLEOTIDE SEQUENCE</scope>
</reference>
<evidence type="ECO:0000313" key="1">
    <source>
        <dbReference type="EMBL" id="QBK85423.1"/>
    </source>
</evidence>
<protein>
    <submittedName>
        <fullName evidence="1">Uncharacterized protein</fullName>
    </submittedName>
</protein>